<accession>A0A6A5XF40</accession>
<protein>
    <submittedName>
        <fullName evidence="1">Uncharacterized protein</fullName>
    </submittedName>
</protein>
<sequence>MIVLMGLNKVDGCWAICTRTQSFGYRQRYARARAEASPREYSRSHWHEMLALGEWFGARRQNLERCMVLVMQECGCRRWQTIGAIRDWDTYLSADHSTDLLLFPTNTRASIDCRPGTSRTLAYVLYVAPLQSEPIIIVLSCDTVLVPSSVILCLRPASRSRSTAVFFSVA</sequence>
<dbReference type="RefSeq" id="XP_033379879.1">
    <property type="nucleotide sequence ID" value="XM_033522745.1"/>
</dbReference>
<organism evidence="1 2">
    <name type="scientific">Aaosphaeria arxii CBS 175.79</name>
    <dbReference type="NCBI Taxonomy" id="1450172"/>
    <lineage>
        <taxon>Eukaryota</taxon>
        <taxon>Fungi</taxon>
        <taxon>Dikarya</taxon>
        <taxon>Ascomycota</taxon>
        <taxon>Pezizomycotina</taxon>
        <taxon>Dothideomycetes</taxon>
        <taxon>Pleosporomycetidae</taxon>
        <taxon>Pleosporales</taxon>
        <taxon>Pleosporales incertae sedis</taxon>
        <taxon>Aaosphaeria</taxon>
    </lineage>
</organism>
<gene>
    <name evidence="1" type="ORF">BU24DRAFT_283416</name>
</gene>
<proteinExistence type="predicted"/>
<dbReference type="EMBL" id="ML978074">
    <property type="protein sequence ID" value="KAF2011540.1"/>
    <property type="molecule type" value="Genomic_DNA"/>
</dbReference>
<evidence type="ECO:0000313" key="1">
    <source>
        <dbReference type="EMBL" id="KAF2011540.1"/>
    </source>
</evidence>
<dbReference type="GeneID" id="54280142"/>
<dbReference type="AlphaFoldDB" id="A0A6A5XF40"/>
<dbReference type="Proteomes" id="UP000799778">
    <property type="component" value="Unassembled WGS sequence"/>
</dbReference>
<name>A0A6A5XF40_9PLEO</name>
<keyword evidence="2" id="KW-1185">Reference proteome</keyword>
<evidence type="ECO:0000313" key="2">
    <source>
        <dbReference type="Proteomes" id="UP000799778"/>
    </source>
</evidence>
<reference evidence="1" key="1">
    <citation type="journal article" date="2020" name="Stud. Mycol.">
        <title>101 Dothideomycetes genomes: a test case for predicting lifestyles and emergence of pathogens.</title>
        <authorList>
            <person name="Haridas S."/>
            <person name="Albert R."/>
            <person name="Binder M."/>
            <person name="Bloem J."/>
            <person name="Labutti K."/>
            <person name="Salamov A."/>
            <person name="Andreopoulos B."/>
            <person name="Baker S."/>
            <person name="Barry K."/>
            <person name="Bills G."/>
            <person name="Bluhm B."/>
            <person name="Cannon C."/>
            <person name="Castanera R."/>
            <person name="Culley D."/>
            <person name="Daum C."/>
            <person name="Ezra D."/>
            <person name="Gonzalez J."/>
            <person name="Henrissat B."/>
            <person name="Kuo A."/>
            <person name="Liang C."/>
            <person name="Lipzen A."/>
            <person name="Lutzoni F."/>
            <person name="Magnuson J."/>
            <person name="Mondo S."/>
            <person name="Nolan M."/>
            <person name="Ohm R."/>
            <person name="Pangilinan J."/>
            <person name="Park H.-J."/>
            <person name="Ramirez L."/>
            <person name="Alfaro M."/>
            <person name="Sun H."/>
            <person name="Tritt A."/>
            <person name="Yoshinaga Y."/>
            <person name="Zwiers L.-H."/>
            <person name="Turgeon B."/>
            <person name="Goodwin S."/>
            <person name="Spatafora J."/>
            <person name="Crous P."/>
            <person name="Grigoriev I."/>
        </authorList>
    </citation>
    <scope>NUCLEOTIDE SEQUENCE</scope>
    <source>
        <strain evidence="1">CBS 175.79</strain>
    </source>
</reference>